<sequence length="459" mass="51693">MTPLGIALGMVFYLLQAVSGESGYAENGDFDDAEMDDYSFSCYSQLEVDGSQHLLTCAFDDPDVNSTNMEFEICGALLEVDCLSFNKLQGMYLIKTKKFLLIGDSKICVKLGRKSMTCKKMNIVKIVKPEAPFDIRVVYRKGANDFEVTFNTSHLQKKYVKELMHEVAYRQEKNENDWMHMNLSSTKLMLLQRKLQPNAMYEIKVRSIPNTNYFEGFWSEWSPSFHFRTPETNGPGEMDPVLLIIIILSFFSVALMVVLACVLWEKRIKPIIWPSLPDHKKTLEQLCKKPKKNLNVSFNPESFLDCQIHKVDGIQARDEAEGFLQDPLPPQLEETEKQRLGGGMQGPNWPSEHVGISPKTFRGESSFRCLAGNISVCDAPGLPFSRSPDCKEGGKNGPLLYRDLLLGPGTTNSTLPPLFPFQPGTLTLNPAAQGQSILTSLRSSQEEAYVTMSSFYQNQ</sequence>
<accession>A0A2U3V5R4</accession>
<evidence type="ECO:0000256" key="6">
    <source>
        <dbReference type="ARBA" id="ARBA00022729"/>
    </source>
</evidence>
<dbReference type="CDD" id="cd00063">
    <property type="entry name" value="FN3"/>
    <property type="match status" value="1"/>
</dbReference>
<dbReference type="STRING" id="9739.ENSTTRP00000015294"/>
<keyword evidence="18" id="KW-1185">Reference proteome</keyword>
<evidence type="ECO:0000256" key="2">
    <source>
        <dbReference type="ARBA" id="ARBA00008280"/>
    </source>
</evidence>
<evidence type="ECO:0000256" key="11">
    <source>
        <dbReference type="ARBA" id="ARBA00023170"/>
    </source>
</evidence>
<keyword evidence="6 16" id="KW-0732">Signal</keyword>
<feature type="transmembrane region" description="Helical" evidence="15">
    <location>
        <begin position="241"/>
        <end position="264"/>
    </location>
</feature>
<dbReference type="PANTHER" id="PTHR23037:SF27">
    <property type="entry name" value="INTERLEUKIN-7 RECEPTOR SUBUNIT ALPHA"/>
    <property type="match status" value="1"/>
</dbReference>
<dbReference type="InterPro" id="IPR036116">
    <property type="entry name" value="FN3_sf"/>
</dbReference>
<evidence type="ECO:0000313" key="18">
    <source>
        <dbReference type="Proteomes" id="UP000245320"/>
    </source>
</evidence>
<dbReference type="PROSITE" id="PS50853">
    <property type="entry name" value="FN3"/>
    <property type="match status" value="1"/>
</dbReference>
<evidence type="ECO:0000256" key="15">
    <source>
        <dbReference type="SAM" id="Phobius"/>
    </source>
</evidence>
<comment type="subcellular location">
    <subcellularLocation>
        <location evidence="1">Membrane</location>
        <topology evidence="1">Single-pass type I membrane protein</topology>
    </subcellularLocation>
</comment>
<keyword evidence="8 15" id="KW-1133">Transmembrane helix</keyword>
<dbReference type="AlphaFoldDB" id="A0A2U3V5R4"/>
<reference evidence="19" key="1">
    <citation type="submission" date="2025-08" db="UniProtKB">
        <authorList>
            <consortium name="RefSeq"/>
        </authorList>
    </citation>
    <scope>IDENTIFICATION</scope>
    <source>
        <tissue evidence="19">Spleen</tissue>
    </source>
</reference>
<dbReference type="PROSITE" id="PS01355">
    <property type="entry name" value="HEMATOPO_REC_S_F1"/>
    <property type="match status" value="1"/>
</dbReference>
<keyword evidence="4" id="KW-0597">Phosphoprotein</keyword>
<evidence type="ECO:0000256" key="12">
    <source>
        <dbReference type="ARBA" id="ARBA00023180"/>
    </source>
</evidence>
<dbReference type="Gene3D" id="2.60.40.10">
    <property type="entry name" value="Immunoglobulins"/>
    <property type="match status" value="1"/>
</dbReference>
<dbReference type="GeneID" id="101317857"/>
<keyword evidence="12" id="KW-0325">Glycoprotein</keyword>
<dbReference type="InterPro" id="IPR013783">
    <property type="entry name" value="Ig-like_fold"/>
</dbReference>
<dbReference type="InterPro" id="IPR003961">
    <property type="entry name" value="FN3_dom"/>
</dbReference>
<feature type="signal peptide" evidence="16">
    <location>
        <begin position="1"/>
        <end position="20"/>
    </location>
</feature>
<keyword evidence="7" id="KW-0832">Ubl conjugation</keyword>
<evidence type="ECO:0000256" key="5">
    <source>
        <dbReference type="ARBA" id="ARBA00022692"/>
    </source>
</evidence>
<dbReference type="RefSeq" id="XP_004322302.1">
    <property type="nucleotide sequence ID" value="XM_004322254.3"/>
</dbReference>
<comment type="similarity">
    <text evidence="2">Belongs to the type I cytokine receptor family. Type 4 subfamily.</text>
</comment>
<dbReference type="InParanoid" id="A0A2U3V5R4"/>
<evidence type="ECO:0000259" key="17">
    <source>
        <dbReference type="PROSITE" id="PS50853"/>
    </source>
</evidence>
<proteinExistence type="inferred from homology"/>
<dbReference type="FunCoup" id="A0A2U3V5R4">
    <property type="interactions" value="281"/>
</dbReference>
<gene>
    <name evidence="19" type="primary">IL7R</name>
</gene>
<evidence type="ECO:0000256" key="3">
    <source>
        <dbReference type="ARBA" id="ARBA00018930"/>
    </source>
</evidence>
<evidence type="ECO:0000256" key="13">
    <source>
        <dbReference type="ARBA" id="ARBA00025125"/>
    </source>
</evidence>
<keyword evidence="11 19" id="KW-0675">Receptor</keyword>
<evidence type="ECO:0000256" key="16">
    <source>
        <dbReference type="SAM" id="SignalP"/>
    </source>
</evidence>
<dbReference type="InterPro" id="IPR040997">
    <property type="entry name" value="FN3_7"/>
</dbReference>
<evidence type="ECO:0000256" key="14">
    <source>
        <dbReference type="ARBA" id="ARBA00047072"/>
    </source>
</evidence>
<evidence type="ECO:0000256" key="9">
    <source>
        <dbReference type="ARBA" id="ARBA00023136"/>
    </source>
</evidence>
<dbReference type="Gene3D" id="2.60.40.1870">
    <property type="match status" value="1"/>
</dbReference>
<dbReference type="Proteomes" id="UP000245320">
    <property type="component" value="Chromosome 3"/>
</dbReference>
<feature type="domain" description="Fibronectin type-III" evidence="17">
    <location>
        <begin position="131"/>
        <end position="232"/>
    </location>
</feature>
<keyword evidence="10" id="KW-1015">Disulfide bond</keyword>
<evidence type="ECO:0000256" key="10">
    <source>
        <dbReference type="ARBA" id="ARBA00023157"/>
    </source>
</evidence>
<dbReference type="OrthoDB" id="8611929at2759"/>
<comment type="function">
    <text evidence="13">Receptor for interleukin-7. Also acts as a receptor for thymic stromal lymphopoietin (TSLP).</text>
</comment>
<dbReference type="Pfam" id="PF18447">
    <property type="entry name" value="FN3_7"/>
    <property type="match status" value="1"/>
</dbReference>
<evidence type="ECO:0000256" key="7">
    <source>
        <dbReference type="ARBA" id="ARBA00022843"/>
    </source>
</evidence>
<evidence type="ECO:0000256" key="4">
    <source>
        <dbReference type="ARBA" id="ARBA00022553"/>
    </source>
</evidence>
<feature type="chain" id="PRO_5015743481" description="Interleukin-7 receptor subunit alpha" evidence="16">
    <location>
        <begin position="21"/>
        <end position="459"/>
    </location>
</feature>
<dbReference type="PANTHER" id="PTHR23037">
    <property type="entry name" value="CYTOKINE RECEPTOR"/>
    <property type="match status" value="1"/>
</dbReference>
<dbReference type="GO" id="GO:0009897">
    <property type="term" value="C:external side of plasma membrane"/>
    <property type="evidence" value="ECO:0007669"/>
    <property type="project" value="TreeGrafter"/>
</dbReference>
<dbReference type="SUPFAM" id="SSF49265">
    <property type="entry name" value="Fibronectin type III"/>
    <property type="match status" value="1"/>
</dbReference>
<dbReference type="CTD" id="3575"/>
<dbReference type="GO" id="GO:0004896">
    <property type="term" value="F:cytokine receptor activity"/>
    <property type="evidence" value="ECO:0007669"/>
    <property type="project" value="InterPro"/>
</dbReference>
<evidence type="ECO:0000313" key="19">
    <source>
        <dbReference type="RefSeq" id="XP_004322302.1"/>
    </source>
</evidence>
<organism evidence="18 19">
    <name type="scientific">Tursiops truncatus</name>
    <name type="common">Atlantic bottle-nosed dolphin</name>
    <name type="synonym">Delphinus truncatus</name>
    <dbReference type="NCBI Taxonomy" id="9739"/>
    <lineage>
        <taxon>Eukaryota</taxon>
        <taxon>Metazoa</taxon>
        <taxon>Chordata</taxon>
        <taxon>Craniata</taxon>
        <taxon>Vertebrata</taxon>
        <taxon>Euteleostomi</taxon>
        <taxon>Mammalia</taxon>
        <taxon>Eutheria</taxon>
        <taxon>Laurasiatheria</taxon>
        <taxon>Artiodactyla</taxon>
        <taxon>Whippomorpha</taxon>
        <taxon>Cetacea</taxon>
        <taxon>Odontoceti</taxon>
        <taxon>Delphinidae</taxon>
        <taxon>Tursiops</taxon>
    </lineage>
</organism>
<dbReference type="GO" id="GO:0046427">
    <property type="term" value="P:positive regulation of receptor signaling pathway via JAK-STAT"/>
    <property type="evidence" value="ECO:0007669"/>
    <property type="project" value="TreeGrafter"/>
</dbReference>
<keyword evidence="9 15" id="KW-0472">Membrane</keyword>
<dbReference type="InterPro" id="IPR003531">
    <property type="entry name" value="Hempt_rcpt_S_F1_CS"/>
</dbReference>
<name>A0A2U3V5R4_TURTR</name>
<dbReference type="GO" id="GO:0030097">
    <property type="term" value="P:hemopoiesis"/>
    <property type="evidence" value="ECO:0007669"/>
    <property type="project" value="TreeGrafter"/>
</dbReference>
<evidence type="ECO:0000256" key="1">
    <source>
        <dbReference type="ARBA" id="ARBA00004479"/>
    </source>
</evidence>
<evidence type="ECO:0000256" key="8">
    <source>
        <dbReference type="ARBA" id="ARBA00022989"/>
    </source>
</evidence>
<comment type="subunit">
    <text evidence="14">The IL7 receptor is a heterodimer of IL7R and IL2RG. The TSLP receptor is a heterodimer of CRLF2 and IL7R. Interacts with CD53.</text>
</comment>
<protein>
    <recommendedName>
        <fullName evidence="3">Interleukin-7 receptor subunit alpha</fullName>
    </recommendedName>
</protein>
<keyword evidence="5 15" id="KW-0812">Transmembrane</keyword>